<accession>A0A9P4SGY5</accession>
<feature type="chain" id="PRO_5040435999" evidence="2">
    <location>
        <begin position="22"/>
        <end position="263"/>
    </location>
</feature>
<evidence type="ECO:0000313" key="4">
    <source>
        <dbReference type="Proteomes" id="UP000799429"/>
    </source>
</evidence>
<feature type="compositionally biased region" description="Low complexity" evidence="1">
    <location>
        <begin position="238"/>
        <end position="251"/>
    </location>
</feature>
<feature type="compositionally biased region" description="Basic and acidic residues" evidence="1">
    <location>
        <begin position="136"/>
        <end position="152"/>
    </location>
</feature>
<evidence type="ECO:0000313" key="3">
    <source>
        <dbReference type="EMBL" id="KAF2842199.1"/>
    </source>
</evidence>
<dbReference type="AlphaFoldDB" id="A0A9P4SGY5"/>
<proteinExistence type="predicted"/>
<keyword evidence="4" id="KW-1185">Reference proteome</keyword>
<sequence>MQQKLFNILLASASLLSSVSAIPVAQASDSAGIGPSPTSTIIWSRDAPKDYIPLPKPSSTIIWNKRDPEAQKNYIPLPKPSSTIVWSKRNPGPPKDYIPLPKPTSKITWSKRDPEAEPDDDEVEIVTTPGTTITWGKREAEAEPAEAKKGKDTVIFGKPTSTISWNKRDAEPEPAEAKKGKDTVIFGKPTSTISWNKRNPDPVAEPQSDPTCVNVCDSNGSNISFGNPSTTAGGGTPSTGQQSPQPTSSSTITWGKRAISFEA</sequence>
<dbReference type="Proteomes" id="UP000799429">
    <property type="component" value="Unassembled WGS sequence"/>
</dbReference>
<keyword evidence="2" id="KW-0732">Signal</keyword>
<feature type="compositionally biased region" description="Basic and acidic residues" evidence="1">
    <location>
        <begin position="166"/>
        <end position="182"/>
    </location>
</feature>
<evidence type="ECO:0000256" key="2">
    <source>
        <dbReference type="SAM" id="SignalP"/>
    </source>
</evidence>
<feature type="region of interest" description="Disordered" evidence="1">
    <location>
        <begin position="85"/>
        <end position="122"/>
    </location>
</feature>
<feature type="region of interest" description="Disordered" evidence="1">
    <location>
        <begin position="136"/>
        <end position="263"/>
    </location>
</feature>
<gene>
    <name evidence="3" type="ORF">M501DRAFT_988455</name>
</gene>
<feature type="compositionally biased region" description="Polar residues" evidence="1">
    <location>
        <begin position="208"/>
        <end position="227"/>
    </location>
</feature>
<dbReference type="EMBL" id="MU006090">
    <property type="protein sequence ID" value="KAF2842199.1"/>
    <property type="molecule type" value="Genomic_DNA"/>
</dbReference>
<feature type="compositionally biased region" description="Pro residues" evidence="1">
    <location>
        <begin position="91"/>
        <end position="102"/>
    </location>
</feature>
<protein>
    <submittedName>
        <fullName evidence="3">Uncharacterized protein</fullName>
    </submittedName>
</protein>
<comment type="caution">
    <text evidence="3">The sequence shown here is derived from an EMBL/GenBank/DDBJ whole genome shotgun (WGS) entry which is preliminary data.</text>
</comment>
<name>A0A9P4SGY5_9PEZI</name>
<evidence type="ECO:0000256" key="1">
    <source>
        <dbReference type="SAM" id="MobiDB-lite"/>
    </source>
</evidence>
<feature type="signal peptide" evidence="2">
    <location>
        <begin position="1"/>
        <end position="21"/>
    </location>
</feature>
<organism evidence="3 4">
    <name type="scientific">Patellaria atrata CBS 101060</name>
    <dbReference type="NCBI Taxonomy" id="1346257"/>
    <lineage>
        <taxon>Eukaryota</taxon>
        <taxon>Fungi</taxon>
        <taxon>Dikarya</taxon>
        <taxon>Ascomycota</taxon>
        <taxon>Pezizomycotina</taxon>
        <taxon>Dothideomycetes</taxon>
        <taxon>Dothideomycetes incertae sedis</taxon>
        <taxon>Patellariales</taxon>
        <taxon>Patellariaceae</taxon>
        <taxon>Patellaria</taxon>
    </lineage>
</organism>
<reference evidence="3" key="1">
    <citation type="journal article" date="2020" name="Stud. Mycol.">
        <title>101 Dothideomycetes genomes: a test case for predicting lifestyles and emergence of pathogens.</title>
        <authorList>
            <person name="Haridas S."/>
            <person name="Albert R."/>
            <person name="Binder M."/>
            <person name="Bloem J."/>
            <person name="Labutti K."/>
            <person name="Salamov A."/>
            <person name="Andreopoulos B."/>
            <person name="Baker S."/>
            <person name="Barry K."/>
            <person name="Bills G."/>
            <person name="Bluhm B."/>
            <person name="Cannon C."/>
            <person name="Castanera R."/>
            <person name="Culley D."/>
            <person name="Daum C."/>
            <person name="Ezra D."/>
            <person name="Gonzalez J."/>
            <person name="Henrissat B."/>
            <person name="Kuo A."/>
            <person name="Liang C."/>
            <person name="Lipzen A."/>
            <person name="Lutzoni F."/>
            <person name="Magnuson J."/>
            <person name="Mondo S."/>
            <person name="Nolan M."/>
            <person name="Ohm R."/>
            <person name="Pangilinan J."/>
            <person name="Park H.-J."/>
            <person name="Ramirez L."/>
            <person name="Alfaro M."/>
            <person name="Sun H."/>
            <person name="Tritt A."/>
            <person name="Yoshinaga Y."/>
            <person name="Zwiers L.-H."/>
            <person name="Turgeon B."/>
            <person name="Goodwin S."/>
            <person name="Spatafora J."/>
            <person name="Crous P."/>
            <person name="Grigoriev I."/>
        </authorList>
    </citation>
    <scope>NUCLEOTIDE SEQUENCE</scope>
    <source>
        <strain evidence="3">CBS 101060</strain>
    </source>
</reference>
<dbReference type="OrthoDB" id="3792622at2759"/>